<dbReference type="RefSeq" id="WP_014965748.1">
    <property type="nucleotide sequence ID" value="NC_018656.1"/>
</dbReference>
<accession>K0BB32</accession>
<protein>
    <submittedName>
        <fullName evidence="1">Uncharacterized protein</fullName>
    </submittedName>
</protein>
<gene>
    <name evidence="1" type="ORF">NSED_07930</name>
</gene>
<dbReference type="STRING" id="1229909.NSED_07930"/>
<dbReference type="AlphaFoldDB" id="K0BB32"/>
<keyword evidence="2" id="KW-1185">Reference proteome</keyword>
<sequence>MAVLIREQVNGKEKKIYKTNLEKVTTSIAKKADELDDKIKKKIEQIEKEAESNGLIELKSKKGNVVKLYHFVGNELKPFVDNLKLSKGDKPYIWQAINYHSKFLKISESASGRLKRDPVTSTWTYCYNLGEYDTAQVQEYDWTQWVEIFDSSITTKDKRVVPWLIKKKKESFSDGSLQNWFRALMREIRNHLKDYDTTVLSDKELEEELKIAFEKFSQTYTEN</sequence>
<dbReference type="Proteomes" id="UP000006100">
    <property type="component" value="Chromosome"/>
</dbReference>
<dbReference type="HOGENOM" id="CLU_1237876_0_0_2"/>
<dbReference type="PATRIC" id="fig|1229909.8.peg.1740"/>
<dbReference type="EMBL" id="CP003843">
    <property type="protein sequence ID" value="AFS83378.1"/>
    <property type="molecule type" value="Genomic_DNA"/>
</dbReference>
<dbReference type="KEGG" id="nir:NSED_07930"/>
<evidence type="ECO:0000313" key="1">
    <source>
        <dbReference type="EMBL" id="AFS83378.1"/>
    </source>
</evidence>
<name>K0BB32_9ARCH</name>
<dbReference type="GeneID" id="13698343"/>
<proteinExistence type="predicted"/>
<evidence type="ECO:0000313" key="2">
    <source>
        <dbReference type="Proteomes" id="UP000006100"/>
    </source>
</evidence>
<reference evidence="1 2" key="1">
    <citation type="journal article" date="2012" name="J. Bacteriol.">
        <title>Draft Genome Sequence of an Ammonia-Oxidizing Archaeon, "Candidatus Nitrosopumilus sediminis" AR2, from Svalbard in the Arctic Circle.</title>
        <authorList>
            <person name="Park S.J."/>
            <person name="Kim J.G."/>
            <person name="Jung M.Y."/>
            <person name="Kim S.J."/>
            <person name="Cha I.T."/>
            <person name="Ghai R."/>
            <person name="Martin-Cuadrado A.B."/>
            <person name="Rodriguez-Valera F."/>
            <person name="Rhee S.K."/>
        </authorList>
    </citation>
    <scope>NUCLEOTIDE SEQUENCE [LARGE SCALE GENOMIC DNA]</scope>
    <source>
        <strain evidence="1 2">AR2</strain>
    </source>
</reference>
<organism evidence="1 2">
    <name type="scientific">Candidatus Nitrosopumilus sediminis</name>
    <dbReference type="NCBI Taxonomy" id="1229909"/>
    <lineage>
        <taxon>Archaea</taxon>
        <taxon>Nitrososphaerota</taxon>
        <taxon>Nitrososphaeria</taxon>
        <taxon>Nitrosopumilales</taxon>
        <taxon>Nitrosopumilaceae</taxon>
        <taxon>Nitrosopumilus</taxon>
    </lineage>
</organism>